<dbReference type="OrthoDB" id="5471155at2"/>
<feature type="transmembrane region" description="Helical" evidence="6">
    <location>
        <begin position="51"/>
        <end position="72"/>
    </location>
</feature>
<evidence type="ECO:0000256" key="1">
    <source>
        <dbReference type="ARBA" id="ARBA00004651"/>
    </source>
</evidence>
<evidence type="ECO:0000313" key="9">
    <source>
        <dbReference type="Proteomes" id="UP000323521"/>
    </source>
</evidence>
<accession>A0A3G1L243</accession>
<feature type="transmembrane region" description="Helical" evidence="6">
    <location>
        <begin position="17"/>
        <end position="39"/>
    </location>
</feature>
<evidence type="ECO:0000259" key="7">
    <source>
        <dbReference type="Pfam" id="PF09335"/>
    </source>
</evidence>
<protein>
    <recommendedName>
        <fullName evidence="6">TVP38/TMEM64 family membrane protein</fullName>
    </recommendedName>
</protein>
<evidence type="ECO:0000256" key="4">
    <source>
        <dbReference type="ARBA" id="ARBA00022989"/>
    </source>
</evidence>
<dbReference type="Proteomes" id="UP000323521">
    <property type="component" value="Chromosome"/>
</dbReference>
<dbReference type="RefSeq" id="WP_148134457.1">
    <property type="nucleotide sequence ID" value="NZ_CP017634.1"/>
</dbReference>
<keyword evidence="4 6" id="KW-1133">Transmembrane helix</keyword>
<comment type="similarity">
    <text evidence="6">Belongs to the TVP38/TMEM64 family.</text>
</comment>
<evidence type="ECO:0000313" key="8">
    <source>
        <dbReference type="EMBL" id="ATW28535.1"/>
    </source>
</evidence>
<reference evidence="8 9" key="1">
    <citation type="submission" date="2016-10" db="EMBL/GenBank/DDBJ databases">
        <title>Complete Genome Sequence of Peptococcaceae strain DCMF.</title>
        <authorList>
            <person name="Edwards R.J."/>
            <person name="Holland S.I."/>
            <person name="Deshpande N.P."/>
            <person name="Wong Y.K."/>
            <person name="Ertan H."/>
            <person name="Manefield M."/>
            <person name="Russell T.L."/>
            <person name="Lee M.J."/>
        </authorList>
    </citation>
    <scope>NUCLEOTIDE SEQUENCE [LARGE SCALE GENOMIC DNA]</scope>
    <source>
        <strain evidence="8 9">DCMF</strain>
    </source>
</reference>
<feature type="transmembrane region" description="Helical" evidence="6">
    <location>
        <begin position="132"/>
        <end position="156"/>
    </location>
</feature>
<dbReference type="Pfam" id="PF09335">
    <property type="entry name" value="VTT_dom"/>
    <property type="match status" value="1"/>
</dbReference>
<dbReference type="InterPro" id="IPR015414">
    <property type="entry name" value="TMEM64"/>
</dbReference>
<comment type="subcellular location">
    <subcellularLocation>
        <location evidence="1 6">Cell membrane</location>
        <topology evidence="1 6">Multi-pass membrane protein</topology>
    </subcellularLocation>
</comment>
<feature type="transmembrane region" description="Helical" evidence="6">
    <location>
        <begin position="162"/>
        <end position="179"/>
    </location>
</feature>
<evidence type="ECO:0000256" key="2">
    <source>
        <dbReference type="ARBA" id="ARBA00022475"/>
    </source>
</evidence>
<dbReference type="PANTHER" id="PTHR12677">
    <property type="entry name" value="GOLGI APPARATUS MEMBRANE PROTEIN TVP38-RELATED"/>
    <property type="match status" value="1"/>
</dbReference>
<keyword evidence="9" id="KW-1185">Reference proteome</keyword>
<proteinExistence type="inferred from homology"/>
<dbReference type="KEGG" id="fwa:DCMF_10855"/>
<dbReference type="InterPro" id="IPR032816">
    <property type="entry name" value="VTT_dom"/>
</dbReference>
<gene>
    <name evidence="8" type="ORF">DCMF_10855</name>
</gene>
<organism evidence="8 9">
    <name type="scientific">Formimonas warabiya</name>
    <dbReference type="NCBI Taxonomy" id="1761012"/>
    <lineage>
        <taxon>Bacteria</taxon>
        <taxon>Bacillati</taxon>
        <taxon>Bacillota</taxon>
        <taxon>Clostridia</taxon>
        <taxon>Eubacteriales</taxon>
        <taxon>Peptococcaceae</taxon>
        <taxon>Candidatus Formimonas</taxon>
    </lineage>
</organism>
<keyword evidence="2 6" id="KW-1003">Cell membrane</keyword>
<evidence type="ECO:0000256" key="3">
    <source>
        <dbReference type="ARBA" id="ARBA00022692"/>
    </source>
</evidence>
<evidence type="ECO:0000256" key="5">
    <source>
        <dbReference type="ARBA" id="ARBA00023136"/>
    </source>
</evidence>
<sequence>MLQPETIASFLDALGSYALPVSLLISIIIAVLGLVPSIFVTGANILLFGPLYGFLISWLGEMLGAVVSFYLYRTGFRRPFTNLAQKHPLLGGITESTGWQAGLFIFQARLFPFLPSGIVTFAGAVSKINPVLFLLATALGKIPSLILEALVSYDFINMDRNWIRLVFTLVSLTGLYLLWKKNKRASKKCS</sequence>
<dbReference type="PANTHER" id="PTHR12677:SF55">
    <property type="entry name" value="UNDECAPRENYL PHOSPHATE TRANSPORTER SAOUHSC_00901-RELATED"/>
    <property type="match status" value="1"/>
</dbReference>
<dbReference type="AlphaFoldDB" id="A0A3G1L243"/>
<evidence type="ECO:0000256" key="6">
    <source>
        <dbReference type="RuleBase" id="RU366058"/>
    </source>
</evidence>
<dbReference type="GO" id="GO:0005886">
    <property type="term" value="C:plasma membrane"/>
    <property type="evidence" value="ECO:0007669"/>
    <property type="project" value="UniProtKB-SubCell"/>
</dbReference>
<keyword evidence="5 6" id="KW-0472">Membrane</keyword>
<keyword evidence="3 6" id="KW-0812">Transmembrane</keyword>
<name>A0A3G1L243_FORW1</name>
<comment type="caution">
    <text evidence="6">Lacks conserved residue(s) required for the propagation of feature annotation.</text>
</comment>
<dbReference type="EMBL" id="CP017634">
    <property type="protein sequence ID" value="ATW28535.1"/>
    <property type="molecule type" value="Genomic_DNA"/>
</dbReference>
<feature type="domain" description="VTT" evidence="7">
    <location>
        <begin position="35"/>
        <end position="152"/>
    </location>
</feature>